<evidence type="ECO:0000313" key="1">
    <source>
        <dbReference type="EMBL" id="CDQ41111.1"/>
    </source>
</evidence>
<sequence>MSKNNQNNNASSHIVDFLLDATLKKHGVTLDKTKVSETDKETLKDMVSKLRKDVDGVMKSNNEEDETK</sequence>
<gene>
    <name evidence="1" type="ORF">BN990_03464</name>
</gene>
<name>A0A024QGN6_9BACI</name>
<protein>
    <recommendedName>
        <fullName evidence="3">Spore coat protein</fullName>
    </recommendedName>
</protein>
<organism evidence="1 2">
    <name type="scientific">Virgibacillus massiliensis</name>
    <dbReference type="NCBI Taxonomy" id="1462526"/>
    <lineage>
        <taxon>Bacteria</taxon>
        <taxon>Bacillati</taxon>
        <taxon>Bacillota</taxon>
        <taxon>Bacilli</taxon>
        <taxon>Bacillales</taxon>
        <taxon>Bacillaceae</taxon>
        <taxon>Virgibacillus</taxon>
    </lineage>
</organism>
<dbReference type="Proteomes" id="UP000028875">
    <property type="component" value="Unassembled WGS sequence"/>
</dbReference>
<evidence type="ECO:0000313" key="2">
    <source>
        <dbReference type="Proteomes" id="UP000028875"/>
    </source>
</evidence>
<dbReference type="AlphaFoldDB" id="A0A024QGN6"/>
<reference evidence="2" key="2">
    <citation type="submission" date="2014-05" db="EMBL/GenBank/DDBJ databases">
        <title>Draft genome sequence of Virgibacillus massiliensis Vm-5.</title>
        <authorList>
            <person name="Khelaifia S."/>
            <person name="Croce O."/>
            <person name="Lagier J.C."/>
            <person name="Raoult D."/>
        </authorList>
    </citation>
    <scope>NUCLEOTIDE SEQUENCE [LARGE SCALE GENOMIC DNA]</scope>
    <source>
        <strain evidence="2">Vm-5</strain>
    </source>
</reference>
<proteinExistence type="predicted"/>
<accession>A0A024QGN6</accession>
<keyword evidence="2" id="KW-1185">Reference proteome</keyword>
<dbReference type="STRING" id="1462526.BN990_03464"/>
<dbReference type="RefSeq" id="WP_038245818.1">
    <property type="nucleotide sequence ID" value="NZ_BNER01000007.1"/>
</dbReference>
<comment type="caution">
    <text evidence="1">The sequence shown here is derived from an EMBL/GenBank/DDBJ whole genome shotgun (WGS) entry which is preliminary data.</text>
</comment>
<dbReference type="EMBL" id="CCDP010000002">
    <property type="protein sequence ID" value="CDQ41111.1"/>
    <property type="molecule type" value="Genomic_DNA"/>
</dbReference>
<evidence type="ECO:0008006" key="3">
    <source>
        <dbReference type="Google" id="ProtNLM"/>
    </source>
</evidence>
<dbReference type="OrthoDB" id="2974407at2"/>
<reference evidence="1 2" key="1">
    <citation type="submission" date="2014-03" db="EMBL/GenBank/DDBJ databases">
        <authorList>
            <person name="Urmite Genomes U."/>
        </authorList>
    </citation>
    <scope>NUCLEOTIDE SEQUENCE [LARGE SCALE GENOMIC DNA]</scope>
    <source>
        <strain evidence="1 2">Vm-5</strain>
    </source>
</reference>